<evidence type="ECO:0000313" key="3">
    <source>
        <dbReference type="Proteomes" id="UP000320496"/>
    </source>
</evidence>
<dbReference type="OrthoDB" id="449656at2"/>
<protein>
    <recommendedName>
        <fullName evidence="1">Putative restriction endonuclease domain-containing protein</fullName>
    </recommendedName>
</protein>
<dbReference type="EMBL" id="CP036275">
    <property type="protein sequence ID" value="QDU36367.1"/>
    <property type="molecule type" value="Genomic_DNA"/>
</dbReference>
<keyword evidence="3" id="KW-1185">Reference proteome</keyword>
<feature type="domain" description="Putative restriction endonuclease" evidence="1">
    <location>
        <begin position="11"/>
        <end position="145"/>
    </location>
</feature>
<organism evidence="2 3">
    <name type="scientific">Maioricimonas rarisocia</name>
    <dbReference type="NCBI Taxonomy" id="2528026"/>
    <lineage>
        <taxon>Bacteria</taxon>
        <taxon>Pseudomonadati</taxon>
        <taxon>Planctomycetota</taxon>
        <taxon>Planctomycetia</taxon>
        <taxon>Planctomycetales</taxon>
        <taxon>Planctomycetaceae</taxon>
        <taxon>Maioricimonas</taxon>
    </lineage>
</organism>
<dbReference type="InterPro" id="IPR011335">
    <property type="entry name" value="Restrct_endonuc-II-like"/>
</dbReference>
<sequence length="195" mass="21590">MPELSTGKSVLLTDLALCINHYRLYTPGIYVCLHVPVQLDATTRIVPGLISMVNHGRLRQCRPVENGFEGPPNFVLDVFSPGEEAEYAFRRGAFEQAGVTEYVAVTDADQPVVHWHRHNGNGFDEVGSDRRGLICSQALPGLWISPTAVAARDWWTVLAAIERGVTRLGHHEFQETIWHAQGRPDGEPPIPFDAG</sequence>
<dbReference type="Proteomes" id="UP000320496">
    <property type="component" value="Chromosome"/>
</dbReference>
<dbReference type="KEGG" id="mri:Mal4_06520"/>
<dbReference type="AlphaFoldDB" id="A0A517Z1L0"/>
<dbReference type="Gene3D" id="3.90.1570.10">
    <property type="entry name" value="tt1808, chain A"/>
    <property type="match status" value="1"/>
</dbReference>
<dbReference type="InterPro" id="IPR012296">
    <property type="entry name" value="Nuclease_put_TT1808"/>
</dbReference>
<gene>
    <name evidence="2" type="ORF">Mal4_06520</name>
</gene>
<dbReference type="SUPFAM" id="SSF52980">
    <property type="entry name" value="Restriction endonuclease-like"/>
    <property type="match status" value="1"/>
</dbReference>
<evidence type="ECO:0000313" key="2">
    <source>
        <dbReference type="EMBL" id="QDU36367.1"/>
    </source>
</evidence>
<dbReference type="Pfam" id="PF05685">
    <property type="entry name" value="Uma2"/>
    <property type="match status" value="1"/>
</dbReference>
<name>A0A517Z1L0_9PLAN</name>
<proteinExistence type="predicted"/>
<dbReference type="InterPro" id="IPR008538">
    <property type="entry name" value="Uma2"/>
</dbReference>
<reference evidence="2 3" key="1">
    <citation type="submission" date="2019-02" db="EMBL/GenBank/DDBJ databases">
        <title>Deep-cultivation of Planctomycetes and their phenomic and genomic characterization uncovers novel biology.</title>
        <authorList>
            <person name="Wiegand S."/>
            <person name="Jogler M."/>
            <person name="Boedeker C."/>
            <person name="Pinto D."/>
            <person name="Vollmers J."/>
            <person name="Rivas-Marin E."/>
            <person name="Kohn T."/>
            <person name="Peeters S.H."/>
            <person name="Heuer A."/>
            <person name="Rast P."/>
            <person name="Oberbeckmann S."/>
            <person name="Bunk B."/>
            <person name="Jeske O."/>
            <person name="Meyerdierks A."/>
            <person name="Storesund J.E."/>
            <person name="Kallscheuer N."/>
            <person name="Luecker S."/>
            <person name="Lage O.M."/>
            <person name="Pohl T."/>
            <person name="Merkel B.J."/>
            <person name="Hornburger P."/>
            <person name="Mueller R.-W."/>
            <person name="Bruemmer F."/>
            <person name="Labrenz M."/>
            <person name="Spormann A.M."/>
            <person name="Op den Camp H."/>
            <person name="Overmann J."/>
            <person name="Amann R."/>
            <person name="Jetten M.S.M."/>
            <person name="Mascher T."/>
            <person name="Medema M.H."/>
            <person name="Devos D.P."/>
            <person name="Kaster A.-K."/>
            <person name="Ovreas L."/>
            <person name="Rohde M."/>
            <person name="Galperin M.Y."/>
            <person name="Jogler C."/>
        </authorList>
    </citation>
    <scope>NUCLEOTIDE SEQUENCE [LARGE SCALE GENOMIC DNA]</scope>
    <source>
        <strain evidence="2 3">Mal4</strain>
    </source>
</reference>
<evidence type="ECO:0000259" key="1">
    <source>
        <dbReference type="Pfam" id="PF05685"/>
    </source>
</evidence>
<dbReference type="RefSeq" id="WP_145367037.1">
    <property type="nucleotide sequence ID" value="NZ_CP036275.1"/>
</dbReference>
<accession>A0A517Z1L0</accession>